<evidence type="ECO:0000313" key="2">
    <source>
        <dbReference type="EMBL" id="PKR87564.1"/>
    </source>
</evidence>
<dbReference type="PANTHER" id="PTHR36111">
    <property type="entry name" value="INNER MEMBRANE PROTEIN-RELATED"/>
    <property type="match status" value="1"/>
</dbReference>
<feature type="transmembrane region" description="Helical" evidence="1">
    <location>
        <begin position="211"/>
        <end position="233"/>
    </location>
</feature>
<feature type="transmembrane region" description="Helical" evidence="1">
    <location>
        <begin position="6"/>
        <end position="24"/>
    </location>
</feature>
<dbReference type="PANTHER" id="PTHR36111:SF2">
    <property type="entry name" value="INNER MEMBRANE PROTEIN"/>
    <property type="match status" value="1"/>
</dbReference>
<sequence>MIIGPFINGAAIILGALVGALVAHRMPERLRTGMPLAFGASSMAMGVVLIARVVHMPVMVIATVLGALIGELVRIESGLALVGGLAKRLVEKVATTPRGISHDAFIESFVAILVLFCASGAGIFGALNEGMTHDPGVLIAKAFLDLPTAAIFATTLGLSVATIAIPQMAIQLALALGATLLMPLTTPAMVADFSATGGVMMLATGLRICGIKMFPIGNMLPGLLFAMPISMLWSMAF</sequence>
<dbReference type="Pfam" id="PF04474">
    <property type="entry name" value="DUF554"/>
    <property type="match status" value="1"/>
</dbReference>
<reference evidence="2 3" key="1">
    <citation type="submission" date="2017-12" db="EMBL/GenBank/DDBJ databases">
        <title>Anaerobic carbon monoxide metabolism by Pleomorphomonas carboxyditropha sp. nov., a new mesophilic hydrogenogenic carboxidotroph.</title>
        <authorList>
            <person name="Esquivel-Elizondo S."/>
            <person name="Krajmalnik-Brown R."/>
        </authorList>
    </citation>
    <scope>NUCLEOTIDE SEQUENCE [LARGE SCALE GENOMIC DNA]</scope>
    <source>
        <strain evidence="2 3">R5-392</strain>
    </source>
</reference>
<keyword evidence="1" id="KW-0812">Transmembrane</keyword>
<evidence type="ECO:0000313" key="3">
    <source>
        <dbReference type="Proteomes" id="UP000233491"/>
    </source>
</evidence>
<dbReference type="InterPro" id="IPR007563">
    <property type="entry name" value="DUF554"/>
</dbReference>
<accession>A0A1I4RHT1</accession>
<keyword evidence="1" id="KW-0472">Membrane</keyword>
<dbReference type="EMBL" id="PJNW01000017">
    <property type="protein sequence ID" value="PKR87564.1"/>
    <property type="molecule type" value="Genomic_DNA"/>
</dbReference>
<evidence type="ECO:0000256" key="1">
    <source>
        <dbReference type="SAM" id="Phobius"/>
    </source>
</evidence>
<evidence type="ECO:0008006" key="4">
    <source>
        <dbReference type="Google" id="ProtNLM"/>
    </source>
</evidence>
<comment type="caution">
    <text evidence="2">The sequence shown here is derived from an EMBL/GenBank/DDBJ whole genome shotgun (WGS) entry which is preliminary data.</text>
</comment>
<organism evidence="2 3">
    <name type="scientific">Pleomorphomonas diazotrophica</name>
    <dbReference type="NCBI Taxonomy" id="1166257"/>
    <lineage>
        <taxon>Bacteria</taxon>
        <taxon>Pseudomonadati</taxon>
        <taxon>Pseudomonadota</taxon>
        <taxon>Alphaproteobacteria</taxon>
        <taxon>Hyphomicrobiales</taxon>
        <taxon>Pleomorphomonadaceae</taxon>
        <taxon>Pleomorphomonas</taxon>
    </lineage>
</organism>
<protein>
    <recommendedName>
        <fullName evidence="4">DUF554 domain-containing protein</fullName>
    </recommendedName>
</protein>
<feature type="transmembrane region" description="Helical" evidence="1">
    <location>
        <begin position="104"/>
        <end position="126"/>
    </location>
</feature>
<dbReference type="RefSeq" id="WP_101291073.1">
    <property type="nucleotide sequence ID" value="NZ_FOUQ01000002.1"/>
</dbReference>
<keyword evidence="1" id="KW-1133">Transmembrane helix</keyword>
<proteinExistence type="predicted"/>
<dbReference type="Proteomes" id="UP000233491">
    <property type="component" value="Unassembled WGS sequence"/>
</dbReference>
<name>A0A1I4RHT1_9HYPH</name>
<dbReference type="AlphaFoldDB" id="A0A1I4RHT1"/>
<feature type="transmembrane region" description="Helical" evidence="1">
    <location>
        <begin position="146"/>
        <end position="165"/>
    </location>
</feature>
<gene>
    <name evidence="2" type="ORF">CXZ10_19670</name>
</gene>
<dbReference type="OrthoDB" id="9797976at2"/>
<keyword evidence="3" id="KW-1185">Reference proteome</keyword>
<feature type="transmembrane region" description="Helical" evidence="1">
    <location>
        <begin position="172"/>
        <end position="191"/>
    </location>
</feature>